<accession>A0ABD3E5N6</accession>
<gene>
    <name evidence="7" type="ORF">CASFOL_006186</name>
</gene>
<comment type="caution">
    <text evidence="7">The sequence shown here is derived from an EMBL/GenBank/DDBJ whole genome shotgun (WGS) entry which is preliminary data.</text>
</comment>
<comment type="similarity">
    <text evidence="2 6">Belongs to the plant self-incompatibility (S1) protein family.</text>
</comment>
<keyword evidence="5 6" id="KW-0732">Signal</keyword>
<comment type="subcellular location">
    <subcellularLocation>
        <location evidence="1 6">Secreted</location>
    </subcellularLocation>
</comment>
<evidence type="ECO:0000313" key="8">
    <source>
        <dbReference type="Proteomes" id="UP001632038"/>
    </source>
</evidence>
<evidence type="ECO:0000256" key="4">
    <source>
        <dbReference type="ARBA" id="ARBA00022525"/>
    </source>
</evidence>
<name>A0ABD3E5N6_9LAMI</name>
<evidence type="ECO:0000256" key="5">
    <source>
        <dbReference type="ARBA" id="ARBA00022729"/>
    </source>
</evidence>
<feature type="signal peptide" evidence="6">
    <location>
        <begin position="1"/>
        <end position="22"/>
    </location>
</feature>
<keyword evidence="8" id="KW-1185">Reference proteome</keyword>
<reference evidence="8" key="1">
    <citation type="journal article" date="2024" name="IScience">
        <title>Strigolactones Initiate the Formation of Haustorium-like Structures in Castilleja.</title>
        <authorList>
            <person name="Buerger M."/>
            <person name="Peterson D."/>
            <person name="Chory J."/>
        </authorList>
    </citation>
    <scope>NUCLEOTIDE SEQUENCE [LARGE SCALE GENOMIC DNA]</scope>
</reference>
<organism evidence="7 8">
    <name type="scientific">Castilleja foliolosa</name>
    <dbReference type="NCBI Taxonomy" id="1961234"/>
    <lineage>
        <taxon>Eukaryota</taxon>
        <taxon>Viridiplantae</taxon>
        <taxon>Streptophyta</taxon>
        <taxon>Embryophyta</taxon>
        <taxon>Tracheophyta</taxon>
        <taxon>Spermatophyta</taxon>
        <taxon>Magnoliopsida</taxon>
        <taxon>eudicotyledons</taxon>
        <taxon>Gunneridae</taxon>
        <taxon>Pentapetalae</taxon>
        <taxon>asterids</taxon>
        <taxon>lamiids</taxon>
        <taxon>Lamiales</taxon>
        <taxon>Orobanchaceae</taxon>
        <taxon>Pedicularideae</taxon>
        <taxon>Castillejinae</taxon>
        <taxon>Castilleja</taxon>
    </lineage>
</organism>
<protein>
    <recommendedName>
        <fullName evidence="6">S-protein homolog</fullName>
    </recommendedName>
</protein>
<evidence type="ECO:0000256" key="3">
    <source>
        <dbReference type="ARBA" id="ARBA00022471"/>
    </source>
</evidence>
<dbReference type="InterPro" id="IPR010264">
    <property type="entry name" value="Self-incomp_S1"/>
</dbReference>
<dbReference type="Proteomes" id="UP001632038">
    <property type="component" value="Unassembled WGS sequence"/>
</dbReference>
<dbReference type="AlphaFoldDB" id="A0ABD3E5N6"/>
<dbReference type="GO" id="GO:0005576">
    <property type="term" value="C:extracellular region"/>
    <property type="evidence" value="ECO:0007669"/>
    <property type="project" value="UniProtKB-SubCell"/>
</dbReference>
<dbReference type="Pfam" id="PF05938">
    <property type="entry name" value="Self-incomp_S1"/>
    <property type="match status" value="1"/>
</dbReference>
<dbReference type="PANTHER" id="PTHR31232:SF61">
    <property type="entry name" value="S-PROTEIN HOMOLOG"/>
    <property type="match status" value="1"/>
</dbReference>
<feature type="chain" id="PRO_5044525996" description="S-protein homolog" evidence="6">
    <location>
        <begin position="23"/>
        <end position="153"/>
    </location>
</feature>
<sequence>MANNIAITLLLILSIWANHVQSIPQNKRRCFFTPKFDVDIANKLPSNSAPLKLHCASKNNDLGYHILPINDQFNINFCRNVGMSTLFFCHLWWGSKDLGFRAFDRKTMGFCDEDKGICYWEVRDDGLYYIKFTPPASGKTNYFVKYRDWNIKK</sequence>
<dbReference type="GO" id="GO:0060320">
    <property type="term" value="P:rejection of self pollen"/>
    <property type="evidence" value="ECO:0007669"/>
    <property type="project" value="UniProtKB-KW"/>
</dbReference>
<proteinExistence type="inferred from homology"/>
<dbReference type="PANTHER" id="PTHR31232">
    <property type="match status" value="1"/>
</dbReference>
<evidence type="ECO:0000313" key="7">
    <source>
        <dbReference type="EMBL" id="KAL3649783.1"/>
    </source>
</evidence>
<evidence type="ECO:0000256" key="1">
    <source>
        <dbReference type="ARBA" id="ARBA00004613"/>
    </source>
</evidence>
<keyword evidence="3 6" id="KW-0713">Self-incompatibility</keyword>
<evidence type="ECO:0000256" key="2">
    <source>
        <dbReference type="ARBA" id="ARBA00005581"/>
    </source>
</evidence>
<dbReference type="EMBL" id="JAVIJP010000007">
    <property type="protein sequence ID" value="KAL3649783.1"/>
    <property type="molecule type" value="Genomic_DNA"/>
</dbReference>
<keyword evidence="4 6" id="KW-0964">Secreted</keyword>
<evidence type="ECO:0000256" key="6">
    <source>
        <dbReference type="RuleBase" id="RU367044"/>
    </source>
</evidence>